<accession>A0A378LVM8</accession>
<name>A0A378LVM8_9GAMM</name>
<proteinExistence type="predicted"/>
<protein>
    <submittedName>
        <fullName evidence="2">Uncharacterized protein</fullName>
    </submittedName>
</protein>
<dbReference type="AlphaFoldDB" id="A0A378LVM8"/>
<gene>
    <name evidence="2" type="ORF">NCTC11532_03048</name>
</gene>
<dbReference type="EMBL" id="UGPB01000001">
    <property type="protein sequence ID" value="STY31746.1"/>
    <property type="molecule type" value="Genomic_DNA"/>
</dbReference>
<feature type="transmembrane region" description="Helical" evidence="1">
    <location>
        <begin position="89"/>
        <end position="114"/>
    </location>
</feature>
<keyword evidence="3" id="KW-1185">Reference proteome</keyword>
<evidence type="ECO:0000313" key="3">
    <source>
        <dbReference type="Proteomes" id="UP000255297"/>
    </source>
</evidence>
<organism evidence="2 3">
    <name type="scientific">Legionella wadsworthii</name>
    <dbReference type="NCBI Taxonomy" id="28088"/>
    <lineage>
        <taxon>Bacteria</taxon>
        <taxon>Pseudomonadati</taxon>
        <taxon>Pseudomonadota</taxon>
        <taxon>Gammaproteobacteria</taxon>
        <taxon>Legionellales</taxon>
        <taxon>Legionellaceae</taxon>
        <taxon>Legionella</taxon>
    </lineage>
</organism>
<sequence length="352" mass="40251">MDDYSVLYFVLLFIISAIFHHYFKKNTMCPTSVGSIIMAIGIVTYDVLPRLFFITLFLRHLIVIELLIVWLYFFFFFTKSTIEGSFNLFITNGINQLGVGTWIAGSSVLALLFIQEMPLWYGVIWICELCALAIWPIYMILSLNNLKKIFLKKIRIHSGNLLLITVSTQAITLLTHILFAPSFPISGSRVLILLGYACYLVSIMIIGKYIFSCTKKRLFLGWSNGNSIIHGALSISGLASTITQAMSEEVILSTWYLASILLCLVEGMGLIKLYYRIKISGFIEGVFVYNLSQWTRIFTLGMYYSFTLALYKRDISSNFIVAHVIALGKYIVFLIFIFEIFIFFRDKLSFTK</sequence>
<keyword evidence="1" id="KW-0472">Membrane</keyword>
<feature type="transmembrane region" description="Helical" evidence="1">
    <location>
        <begin position="120"/>
        <end position="141"/>
    </location>
</feature>
<keyword evidence="1" id="KW-0812">Transmembrane</keyword>
<feature type="transmembrane region" description="Helical" evidence="1">
    <location>
        <begin position="191"/>
        <end position="211"/>
    </location>
</feature>
<feature type="transmembrane region" description="Helical" evidence="1">
    <location>
        <begin position="161"/>
        <end position="179"/>
    </location>
</feature>
<feature type="transmembrane region" description="Helical" evidence="1">
    <location>
        <begin position="318"/>
        <end position="344"/>
    </location>
</feature>
<keyword evidence="1" id="KW-1133">Transmembrane helix</keyword>
<feature type="transmembrane region" description="Helical" evidence="1">
    <location>
        <begin position="218"/>
        <end position="242"/>
    </location>
</feature>
<dbReference type="Proteomes" id="UP000255297">
    <property type="component" value="Unassembled WGS sequence"/>
</dbReference>
<feature type="transmembrane region" description="Helical" evidence="1">
    <location>
        <begin position="287"/>
        <end position="306"/>
    </location>
</feature>
<evidence type="ECO:0000313" key="2">
    <source>
        <dbReference type="EMBL" id="STY31746.1"/>
    </source>
</evidence>
<feature type="transmembrane region" description="Helical" evidence="1">
    <location>
        <begin position="254"/>
        <end position="275"/>
    </location>
</feature>
<reference evidence="2 3" key="1">
    <citation type="submission" date="2018-06" db="EMBL/GenBank/DDBJ databases">
        <authorList>
            <consortium name="Pathogen Informatics"/>
            <person name="Doyle S."/>
        </authorList>
    </citation>
    <scope>NUCLEOTIDE SEQUENCE [LARGE SCALE GENOMIC DNA]</scope>
    <source>
        <strain evidence="2 3">NCTC11532</strain>
    </source>
</reference>
<evidence type="ECO:0000256" key="1">
    <source>
        <dbReference type="SAM" id="Phobius"/>
    </source>
</evidence>
<feature type="transmembrane region" description="Helical" evidence="1">
    <location>
        <begin position="6"/>
        <end position="23"/>
    </location>
</feature>